<feature type="domain" description="PAS" evidence="17">
    <location>
        <begin position="382"/>
        <end position="427"/>
    </location>
</feature>
<dbReference type="Pfam" id="PF00512">
    <property type="entry name" value="HisKA"/>
    <property type="match status" value="1"/>
</dbReference>
<dbReference type="Pfam" id="PF00989">
    <property type="entry name" value="PAS"/>
    <property type="match status" value="1"/>
</dbReference>
<evidence type="ECO:0000259" key="16">
    <source>
        <dbReference type="PROSITE" id="PS50110"/>
    </source>
</evidence>
<dbReference type="InterPro" id="IPR036097">
    <property type="entry name" value="HisK_dim/P_sf"/>
</dbReference>
<dbReference type="InterPro" id="IPR011006">
    <property type="entry name" value="CheY-like_superfamily"/>
</dbReference>
<dbReference type="PRINTS" id="PR00344">
    <property type="entry name" value="BCTRLSENSOR"/>
</dbReference>
<evidence type="ECO:0000256" key="1">
    <source>
        <dbReference type="ARBA" id="ARBA00000085"/>
    </source>
</evidence>
<proteinExistence type="predicted"/>
<dbReference type="CDD" id="cd00082">
    <property type="entry name" value="HisKA"/>
    <property type="match status" value="1"/>
</dbReference>
<evidence type="ECO:0000259" key="15">
    <source>
        <dbReference type="PROSITE" id="PS50109"/>
    </source>
</evidence>
<evidence type="ECO:0000259" key="17">
    <source>
        <dbReference type="PROSITE" id="PS50112"/>
    </source>
</evidence>
<dbReference type="Pfam" id="PF13188">
    <property type="entry name" value="PAS_8"/>
    <property type="match status" value="1"/>
</dbReference>
<feature type="domain" description="Response regulatory" evidence="16">
    <location>
        <begin position="767"/>
        <end position="882"/>
    </location>
</feature>
<dbReference type="NCBIfam" id="TIGR00229">
    <property type="entry name" value="sensory_box"/>
    <property type="match status" value="3"/>
</dbReference>
<organism evidence="20 21">
    <name type="scientific">Pedobacter helvus</name>
    <dbReference type="NCBI Taxonomy" id="2563444"/>
    <lineage>
        <taxon>Bacteria</taxon>
        <taxon>Pseudomonadati</taxon>
        <taxon>Bacteroidota</taxon>
        <taxon>Sphingobacteriia</taxon>
        <taxon>Sphingobacteriales</taxon>
        <taxon>Sphingobacteriaceae</taxon>
        <taxon>Pedobacter</taxon>
    </lineage>
</organism>
<keyword evidence="11" id="KW-1133">Transmembrane helix</keyword>
<keyword evidence="5" id="KW-0997">Cell inner membrane</keyword>
<evidence type="ECO:0000256" key="14">
    <source>
        <dbReference type="PROSITE-ProRule" id="PRU00169"/>
    </source>
</evidence>
<dbReference type="CDD" id="cd00130">
    <property type="entry name" value="PAS"/>
    <property type="match status" value="3"/>
</dbReference>
<dbReference type="InterPro" id="IPR008207">
    <property type="entry name" value="Sig_transdc_His_kin_Hpt_dom"/>
</dbReference>
<dbReference type="InterPro" id="IPR005467">
    <property type="entry name" value="His_kinase_dom"/>
</dbReference>
<keyword evidence="21" id="KW-1185">Reference proteome</keyword>
<comment type="subcellular location">
    <subcellularLocation>
        <location evidence="2">Cell inner membrane</location>
        <topology evidence="2">Multi-pass membrane protein</topology>
    </subcellularLocation>
</comment>
<evidence type="ECO:0000313" key="20">
    <source>
        <dbReference type="EMBL" id="MFN0292454.1"/>
    </source>
</evidence>
<dbReference type="PROSITE" id="PS50109">
    <property type="entry name" value="HIS_KIN"/>
    <property type="match status" value="1"/>
</dbReference>
<dbReference type="Gene3D" id="3.30.565.10">
    <property type="entry name" value="Histidine kinase-like ATPase, C-terminal domain"/>
    <property type="match status" value="1"/>
</dbReference>
<dbReference type="SMART" id="SM00387">
    <property type="entry name" value="HATPase_c"/>
    <property type="match status" value="1"/>
</dbReference>
<comment type="catalytic activity">
    <reaction evidence="1">
        <text>ATP + protein L-histidine = ADP + protein N-phospho-L-histidine.</text>
        <dbReference type="EC" id="2.7.13.3"/>
    </reaction>
</comment>
<evidence type="ECO:0000259" key="18">
    <source>
        <dbReference type="PROSITE" id="PS50113"/>
    </source>
</evidence>
<dbReference type="SMART" id="SM00388">
    <property type="entry name" value="HisKA"/>
    <property type="match status" value="1"/>
</dbReference>
<feature type="modified residue" description="4-aspartylphosphate" evidence="14">
    <location>
        <position position="816"/>
    </location>
</feature>
<dbReference type="CDD" id="cd17546">
    <property type="entry name" value="REC_hyHK_CKI1_RcsC-like"/>
    <property type="match status" value="1"/>
</dbReference>
<dbReference type="PROSITE" id="PS50112">
    <property type="entry name" value="PAS"/>
    <property type="match status" value="2"/>
</dbReference>
<evidence type="ECO:0000259" key="19">
    <source>
        <dbReference type="PROSITE" id="PS50894"/>
    </source>
</evidence>
<dbReference type="InterPro" id="IPR003661">
    <property type="entry name" value="HisK_dim/P_dom"/>
</dbReference>
<feature type="domain" description="Histidine kinase" evidence="15">
    <location>
        <begin position="525"/>
        <end position="746"/>
    </location>
</feature>
<keyword evidence="7" id="KW-0808">Transferase</keyword>
<dbReference type="SUPFAM" id="SSF52172">
    <property type="entry name" value="CheY-like"/>
    <property type="match status" value="1"/>
</dbReference>
<keyword evidence="6 14" id="KW-0597">Phosphoprotein</keyword>
<dbReference type="RefSeq" id="WP_138728500.1">
    <property type="nucleotide sequence ID" value="NZ_SRMP02000023.1"/>
</dbReference>
<keyword evidence="9" id="KW-0418">Kinase</keyword>
<dbReference type="InterPro" id="IPR000700">
    <property type="entry name" value="PAS-assoc_C"/>
</dbReference>
<dbReference type="InterPro" id="IPR001789">
    <property type="entry name" value="Sig_transdc_resp-reg_receiver"/>
</dbReference>
<dbReference type="InterPro" id="IPR036641">
    <property type="entry name" value="HPT_dom_sf"/>
</dbReference>
<keyword evidence="10" id="KW-0547">Nucleotide-binding</keyword>
<keyword evidence="10" id="KW-0067">ATP-binding</keyword>
<name>A0ABW9JLB9_9SPHI</name>
<keyword evidence="12" id="KW-0472">Membrane</keyword>
<dbReference type="EMBL" id="SRMP02000023">
    <property type="protein sequence ID" value="MFN0292454.1"/>
    <property type="molecule type" value="Genomic_DNA"/>
</dbReference>
<dbReference type="SMART" id="SM00091">
    <property type="entry name" value="PAS"/>
    <property type="match status" value="3"/>
</dbReference>
<keyword evidence="8" id="KW-0812">Transmembrane</keyword>
<evidence type="ECO:0000313" key="21">
    <source>
        <dbReference type="Proteomes" id="UP001517367"/>
    </source>
</evidence>
<evidence type="ECO:0000256" key="4">
    <source>
        <dbReference type="ARBA" id="ARBA00022475"/>
    </source>
</evidence>
<dbReference type="InterPro" id="IPR004358">
    <property type="entry name" value="Sig_transdc_His_kin-like_C"/>
</dbReference>
<dbReference type="Pfam" id="PF02518">
    <property type="entry name" value="HATPase_c"/>
    <property type="match status" value="1"/>
</dbReference>
<feature type="domain" description="HPt" evidence="19">
    <location>
        <begin position="917"/>
        <end position="1016"/>
    </location>
</feature>
<dbReference type="CDD" id="cd16922">
    <property type="entry name" value="HATPase_EvgS-ArcB-TorS-like"/>
    <property type="match status" value="1"/>
</dbReference>
<dbReference type="SUPFAM" id="SSF47226">
    <property type="entry name" value="Histidine-containing phosphotransfer domain, HPT domain"/>
    <property type="match status" value="1"/>
</dbReference>
<dbReference type="InterPro" id="IPR000014">
    <property type="entry name" value="PAS"/>
</dbReference>
<dbReference type="Gene3D" id="3.30.450.20">
    <property type="entry name" value="PAS domain"/>
    <property type="match status" value="3"/>
</dbReference>
<reference evidence="20 21" key="1">
    <citation type="submission" date="2024-12" db="EMBL/GenBank/DDBJ databases">
        <authorList>
            <person name="Hu S."/>
        </authorList>
    </citation>
    <scope>NUCLEOTIDE SEQUENCE [LARGE SCALE GENOMIC DNA]</scope>
    <source>
        <strain evidence="20 21">P-25</strain>
    </source>
</reference>
<dbReference type="InterPro" id="IPR035965">
    <property type="entry name" value="PAS-like_dom_sf"/>
</dbReference>
<feature type="domain" description="PAS" evidence="17">
    <location>
        <begin position="253"/>
        <end position="324"/>
    </location>
</feature>
<dbReference type="PANTHER" id="PTHR43047">
    <property type="entry name" value="TWO-COMPONENT HISTIDINE PROTEIN KINASE"/>
    <property type="match status" value="1"/>
</dbReference>
<dbReference type="Gene3D" id="3.40.50.2300">
    <property type="match status" value="1"/>
</dbReference>
<dbReference type="Proteomes" id="UP001517367">
    <property type="component" value="Unassembled WGS sequence"/>
</dbReference>
<evidence type="ECO:0000256" key="3">
    <source>
        <dbReference type="ARBA" id="ARBA00012438"/>
    </source>
</evidence>
<evidence type="ECO:0000256" key="7">
    <source>
        <dbReference type="ARBA" id="ARBA00022679"/>
    </source>
</evidence>
<dbReference type="SMART" id="SM00448">
    <property type="entry name" value="REC"/>
    <property type="match status" value="1"/>
</dbReference>
<dbReference type="Pfam" id="PF00072">
    <property type="entry name" value="Response_reg"/>
    <property type="match status" value="1"/>
</dbReference>
<evidence type="ECO:0000256" key="12">
    <source>
        <dbReference type="ARBA" id="ARBA00023136"/>
    </source>
</evidence>
<dbReference type="Pfam" id="PF13426">
    <property type="entry name" value="PAS_9"/>
    <property type="match status" value="1"/>
</dbReference>
<keyword evidence="4" id="KW-1003">Cell membrane</keyword>
<dbReference type="InterPro" id="IPR036890">
    <property type="entry name" value="HATPase_C_sf"/>
</dbReference>
<evidence type="ECO:0000256" key="13">
    <source>
        <dbReference type="PROSITE-ProRule" id="PRU00110"/>
    </source>
</evidence>
<evidence type="ECO:0000256" key="9">
    <source>
        <dbReference type="ARBA" id="ARBA00022777"/>
    </source>
</evidence>
<evidence type="ECO:0000256" key="6">
    <source>
        <dbReference type="ARBA" id="ARBA00022553"/>
    </source>
</evidence>
<evidence type="ECO:0000256" key="2">
    <source>
        <dbReference type="ARBA" id="ARBA00004429"/>
    </source>
</evidence>
<comment type="caution">
    <text evidence="20">The sequence shown here is derived from an EMBL/GenBank/DDBJ whole genome shotgun (WGS) entry which is preliminary data.</text>
</comment>
<evidence type="ECO:0000256" key="5">
    <source>
        <dbReference type="ARBA" id="ARBA00022519"/>
    </source>
</evidence>
<dbReference type="SUPFAM" id="SSF55874">
    <property type="entry name" value="ATPase domain of HSP90 chaperone/DNA topoisomerase II/histidine kinase"/>
    <property type="match status" value="1"/>
</dbReference>
<gene>
    <name evidence="20" type="ORF">E5L68_013700</name>
</gene>
<accession>A0ABW9JLB9</accession>
<evidence type="ECO:0000256" key="11">
    <source>
        <dbReference type="ARBA" id="ARBA00022989"/>
    </source>
</evidence>
<dbReference type="InterPro" id="IPR001610">
    <property type="entry name" value="PAC"/>
</dbReference>
<protein>
    <recommendedName>
        <fullName evidence="3">histidine kinase</fullName>
        <ecNumber evidence="3">2.7.13.3</ecNumber>
    </recommendedName>
</protein>
<dbReference type="InterPro" id="IPR003594">
    <property type="entry name" value="HATPase_dom"/>
</dbReference>
<dbReference type="SMART" id="SM00086">
    <property type="entry name" value="PAC"/>
    <property type="match status" value="2"/>
</dbReference>
<dbReference type="PROSITE" id="PS50113">
    <property type="entry name" value="PAC"/>
    <property type="match status" value="2"/>
</dbReference>
<dbReference type="PROSITE" id="PS50110">
    <property type="entry name" value="RESPONSE_REGULATORY"/>
    <property type="match status" value="1"/>
</dbReference>
<dbReference type="Pfam" id="PF01627">
    <property type="entry name" value="Hpt"/>
    <property type="match status" value="1"/>
</dbReference>
<feature type="domain" description="PAC" evidence="18">
    <location>
        <begin position="331"/>
        <end position="381"/>
    </location>
</feature>
<feature type="modified residue" description="Phosphohistidine" evidence="13">
    <location>
        <position position="956"/>
    </location>
</feature>
<sequence>MEIHKLLQRQIKKHLTVEQLNNQDFEAFINSVNESYYSFERDKDLLEHAFTVSEEEYHQINSDLKKEYALKQKSISNLYTSIEELDSNYNVIGDNEKEDLLYVTNYIGKQINERKNIEKKLHQTVELLKALLEHLRSGILVVDNYGKILFINQYFCEMRKIGLTPQKLVGSDHSRIFHESKVLFKNQDQYLERVDAIVKENTLVIGELLETVDNCFFERDYIPIFIEEEAIGHLWKFRDVTEKTQYQNLLKQSEEFNRIIMNSSFNAIITVDAHGKITFWNKQAETIFGWNREEVIGETLIKKIIPSNDLGAYMKSMEHYVKTVTEDNLSAQLEIETVNKFGVRFPVELSVVPLEQNGERFFCSFIRDISERKENETRLRFQEEKYRNIIANMNLGLLEVDINETVQFANNSFASMSGYEISELIGKRPADLFVFGENIKAIEEKMALRKKGLSDVYQIPIKNKRGELRWWAIGGAPNYDDNGNLTGSIGIHLDITAQKELELELQSQKLKALEASKAKEVFLANMSHEMRTPLNAIIGFIRELNREPLTEKQNSCVENCKIASKHLLDIINNILDISKIEAGEIALENKDFILKDSLDKVIRVMKPIAKQKGLRLSFFMDEKIQPVVIGDALRVEQVLFNLIGNALKFTQKGKIILSCKLEEETPSGQKLHLTISDTGVGMDQAFTKKIFSKFTQEDRAVTRKFGGTGLGMAITKELVNLMNGEIDVESTRDVGTTIHIRVLFPKGNIINAVKEDREINVDINGVRILLVEDNPINRLVAINSLNYFNAVVTEACDGNEALEILKNPEFDIVLMDVQMPGMDGIEATKKIRNQLKLNIPIIAVTANAFKSEIDKCKEAGMNDYVTKPFEESVLIETIAKYTLNNFSGEKSHFFNTVDHPSEKGYDLTNIKILSRGNEDFVKKMIRIFITQMTETLQKIDMAFEAGNLPEVSRLIHKVKPSIESVGITAIIDDVKTLELIAKENNNTPLDCEHLYANIKKHLLPIIKELKQELGME</sequence>
<dbReference type="InterPro" id="IPR013767">
    <property type="entry name" value="PAS_fold"/>
</dbReference>
<evidence type="ECO:0000256" key="10">
    <source>
        <dbReference type="ARBA" id="ARBA00022840"/>
    </source>
</evidence>
<dbReference type="PROSITE" id="PS50894">
    <property type="entry name" value="HPT"/>
    <property type="match status" value="1"/>
</dbReference>
<dbReference type="EC" id="2.7.13.3" evidence="3"/>
<dbReference type="Gene3D" id="1.10.287.130">
    <property type="match status" value="1"/>
</dbReference>
<dbReference type="SUPFAM" id="SSF55785">
    <property type="entry name" value="PYP-like sensor domain (PAS domain)"/>
    <property type="match status" value="3"/>
</dbReference>
<evidence type="ECO:0000256" key="8">
    <source>
        <dbReference type="ARBA" id="ARBA00022692"/>
    </source>
</evidence>
<dbReference type="PANTHER" id="PTHR43047:SF72">
    <property type="entry name" value="OSMOSENSING HISTIDINE PROTEIN KINASE SLN1"/>
    <property type="match status" value="1"/>
</dbReference>
<dbReference type="SUPFAM" id="SSF47384">
    <property type="entry name" value="Homodimeric domain of signal transducing histidine kinase"/>
    <property type="match status" value="1"/>
</dbReference>
<dbReference type="Gene3D" id="1.20.120.160">
    <property type="entry name" value="HPT domain"/>
    <property type="match status" value="1"/>
</dbReference>
<feature type="domain" description="PAC" evidence="18">
    <location>
        <begin position="455"/>
        <end position="507"/>
    </location>
</feature>